<evidence type="ECO:0000313" key="4">
    <source>
        <dbReference type="Proteomes" id="UP000004169"/>
    </source>
</evidence>
<dbReference type="PANTHER" id="PTHR41287">
    <property type="match status" value="1"/>
</dbReference>
<feature type="domain" description="Terminase large subunit-like endonuclease" evidence="2">
    <location>
        <begin position="227"/>
        <end position="520"/>
    </location>
</feature>
<dbReference type="InterPro" id="IPR046461">
    <property type="entry name" value="TerL_ATPase"/>
</dbReference>
<comment type="caution">
    <text evidence="3">The sequence shown here is derived from an EMBL/GenBank/DDBJ whole genome shotgun (WGS) entry which is preliminary data.</text>
</comment>
<proteinExistence type="predicted"/>
<reference evidence="3 4" key="1">
    <citation type="journal article" date="2012" name="J. Bacteriol.">
        <title>Draft Genome Sequence of the Purple Photosynthetic Bacterium Phaeospirillum molischianum DSM120, a Particularly Versatile Bacterium.</title>
        <authorList>
            <person name="Duquesne K."/>
            <person name="Prima V."/>
            <person name="Ji B."/>
            <person name="Rouy Z."/>
            <person name="Medigue C."/>
            <person name="Talla E."/>
            <person name="Sturgis J.N."/>
        </authorList>
    </citation>
    <scope>NUCLEOTIDE SEQUENCE [LARGE SCALE GENOMIC DNA]</scope>
    <source>
        <strain evidence="4">DSM120</strain>
    </source>
</reference>
<dbReference type="Pfam" id="PF20441">
    <property type="entry name" value="TerL_nuclease"/>
    <property type="match status" value="1"/>
</dbReference>
<dbReference type="InterPro" id="IPR046462">
    <property type="entry name" value="TerL_nuclease"/>
</dbReference>
<dbReference type="Gene3D" id="3.40.50.300">
    <property type="entry name" value="P-loop containing nucleotide triphosphate hydrolases"/>
    <property type="match status" value="1"/>
</dbReference>
<dbReference type="Proteomes" id="UP000004169">
    <property type="component" value="Unassembled WGS sequence"/>
</dbReference>
<dbReference type="AlphaFoldDB" id="H8FUY6"/>
<organism evidence="3 4">
    <name type="scientific">Magnetospirillum molischianum DSM 120</name>
    <dbReference type="NCBI Taxonomy" id="1150626"/>
    <lineage>
        <taxon>Bacteria</taxon>
        <taxon>Pseudomonadati</taxon>
        <taxon>Pseudomonadota</taxon>
        <taxon>Alphaproteobacteria</taxon>
        <taxon>Rhodospirillales</taxon>
        <taxon>Rhodospirillaceae</taxon>
        <taxon>Magnetospirillum</taxon>
    </lineage>
</organism>
<dbReference type="GO" id="GO:0004519">
    <property type="term" value="F:endonuclease activity"/>
    <property type="evidence" value="ECO:0007669"/>
    <property type="project" value="InterPro"/>
</dbReference>
<evidence type="ECO:0000313" key="3">
    <source>
        <dbReference type="EMBL" id="CCG42174.1"/>
    </source>
</evidence>
<dbReference type="InterPro" id="IPR005021">
    <property type="entry name" value="Terminase_largesu-like"/>
</dbReference>
<evidence type="ECO:0000259" key="1">
    <source>
        <dbReference type="Pfam" id="PF03354"/>
    </source>
</evidence>
<sequence>MPLGGEQFGAWFDHKAADAAVAFFTTYLRHTEAEWYNRPFVLTPWQTELVRQIFGWKRGDKTRLIRQVYLEVPRKNGKTEFAAGLSLLVLVADSEFGGQGYSMAVNKEQAGIVFKKAGVMAALSPALSKVLEVYTTSIYCPELISSFQPLSRSAGSKHGFSPNFAIADELHEWPDGALHDVVHKGTAARRQPLEILITTAGSPGVGYGWELHEYAEQVLAGAIIDPTFLARIFAADPSDDWTSPATWAKANPNYGISVKPDYLASEVAKAQGNTRKIGDFKRYHLNIWNDQATGGLPMEAWAETPVQLVTLESLRGRRCWGGLDLSSTTDITALSLVAESLTVPGGYDAWWHFWIPADGLEERCKRDRVPFDRWIDAGWVTATEGNIVDYDVVRATITGAVEHDQAPSPALIEIVDLVELAIDRWNATQITTQLTTDGVVVVPFGQGFASMSAPTKELERLITGRLFNHGGNPVARWMAGCTRIQADTADNIKPVKPDRRKSIKRIDGIVAAIMALGRAIAPPDEDEPETYEYTGM</sequence>
<gene>
    <name evidence="3" type="ORF">PHAMO_340047</name>
</gene>
<dbReference type="PANTHER" id="PTHR41287:SF1">
    <property type="entry name" value="PROTEIN YMFN"/>
    <property type="match status" value="1"/>
</dbReference>
<dbReference type="STRING" id="1150626.PHAMO_340047"/>
<dbReference type="EMBL" id="CAHP01000028">
    <property type="protein sequence ID" value="CCG42174.1"/>
    <property type="molecule type" value="Genomic_DNA"/>
</dbReference>
<evidence type="ECO:0000259" key="2">
    <source>
        <dbReference type="Pfam" id="PF20441"/>
    </source>
</evidence>
<dbReference type="Pfam" id="PF03354">
    <property type="entry name" value="TerL_ATPase"/>
    <property type="match status" value="1"/>
</dbReference>
<accession>H8FUY6</accession>
<keyword evidence="4" id="KW-1185">Reference proteome</keyword>
<name>H8FUY6_MAGML</name>
<protein>
    <submittedName>
        <fullName evidence="3">Terminase</fullName>
    </submittedName>
</protein>
<dbReference type="eggNOG" id="COG4626">
    <property type="taxonomic scope" value="Bacteria"/>
</dbReference>
<feature type="domain" description="Terminase large subunit-like ATPase" evidence="1">
    <location>
        <begin position="44"/>
        <end position="216"/>
    </location>
</feature>
<dbReference type="InterPro" id="IPR027417">
    <property type="entry name" value="P-loop_NTPase"/>
</dbReference>